<dbReference type="UniPathway" id="UPA00028">
    <property type="reaction ID" value="UER00004"/>
</dbReference>
<dbReference type="InterPro" id="IPR003710">
    <property type="entry name" value="ApbA"/>
</dbReference>
<dbReference type="GO" id="GO:0005737">
    <property type="term" value="C:cytoplasm"/>
    <property type="evidence" value="ECO:0007669"/>
    <property type="project" value="TreeGrafter"/>
</dbReference>
<keyword evidence="3 4" id="KW-0560">Oxidoreductase</keyword>
<organism evidence="7 8">
    <name type="scientific">Shouchella lehensis G1</name>
    <dbReference type="NCBI Taxonomy" id="1246626"/>
    <lineage>
        <taxon>Bacteria</taxon>
        <taxon>Bacillati</taxon>
        <taxon>Bacillota</taxon>
        <taxon>Bacilli</taxon>
        <taxon>Bacillales</taxon>
        <taxon>Bacillaceae</taxon>
        <taxon>Shouchella</taxon>
    </lineage>
</organism>
<dbReference type="EC" id="1.1.1.169" evidence="4"/>
<evidence type="ECO:0000313" key="7">
    <source>
        <dbReference type="EMBL" id="AIC95883.1"/>
    </source>
</evidence>
<dbReference type="Pfam" id="PF02558">
    <property type="entry name" value="ApbA"/>
    <property type="match status" value="1"/>
</dbReference>
<name>A0A060M5Q6_9BACI</name>
<dbReference type="OrthoDB" id="9793586at2"/>
<comment type="similarity">
    <text evidence="1 4">Belongs to the ketopantoate reductase family.</text>
</comment>
<dbReference type="AlphaFoldDB" id="A0A060M5Q6"/>
<comment type="function">
    <text evidence="4">Catalyzes the NADPH-dependent reduction of ketopantoate into pantoic acid.</text>
</comment>
<dbReference type="SUPFAM" id="SSF48179">
    <property type="entry name" value="6-phosphogluconate dehydrogenase C-terminal domain-like"/>
    <property type="match status" value="1"/>
</dbReference>
<sequence length="304" mass="33798">MRILTVGAGGVGGYFGARLAEKGEDVTFLVREKKKKKLIEQGLRVNSIHGDIQLTPSLITSNDKATPFDLVIFTTKAYHLDQAIQDVRPFIDDQTLILPLLNGVAHYETLDKAFGENVIGGLCFIESAIDSTGAIRQTSQAHRLVYGSRSNRQRDRIEQLQAHLSGTKADFLFSTTIEQEIWHKYLFITVASGITTLFRSSIGPIISSEEGRTFIRRLLTECVTIMKAEEASLSPTIIADHMRTFESVNDNMKSSMLRDMEQGSTTEAHHLQGYLMERAAIHGIEVPTLSTVYTNVSLYEASLT</sequence>
<evidence type="ECO:0000256" key="2">
    <source>
        <dbReference type="ARBA" id="ARBA00022857"/>
    </source>
</evidence>
<dbReference type="RefSeq" id="WP_038483311.1">
    <property type="nucleotide sequence ID" value="NZ_CP003923.1"/>
</dbReference>
<dbReference type="Gene3D" id="1.10.1040.10">
    <property type="entry name" value="N-(1-d-carboxylethyl)-l-norvaline Dehydrogenase, domain 2"/>
    <property type="match status" value="1"/>
</dbReference>
<evidence type="ECO:0000259" key="5">
    <source>
        <dbReference type="Pfam" id="PF02558"/>
    </source>
</evidence>
<dbReference type="EMBL" id="CP003923">
    <property type="protein sequence ID" value="AIC95883.1"/>
    <property type="molecule type" value="Genomic_DNA"/>
</dbReference>
<proteinExistence type="inferred from homology"/>
<comment type="catalytic activity">
    <reaction evidence="4">
        <text>(R)-pantoate + NADP(+) = 2-dehydropantoate + NADPH + H(+)</text>
        <dbReference type="Rhea" id="RHEA:16233"/>
        <dbReference type="ChEBI" id="CHEBI:11561"/>
        <dbReference type="ChEBI" id="CHEBI:15378"/>
        <dbReference type="ChEBI" id="CHEBI:15980"/>
        <dbReference type="ChEBI" id="CHEBI:57783"/>
        <dbReference type="ChEBI" id="CHEBI:58349"/>
        <dbReference type="EC" id="1.1.1.169"/>
    </reaction>
</comment>
<protein>
    <recommendedName>
        <fullName evidence="4">2-dehydropantoate 2-reductase</fullName>
        <ecNumber evidence="4">1.1.1.169</ecNumber>
    </recommendedName>
    <alternativeName>
        <fullName evidence="4">Ketopantoate reductase</fullName>
    </alternativeName>
</protein>
<dbReference type="PANTHER" id="PTHR21708">
    <property type="entry name" value="PROBABLE 2-DEHYDROPANTOATE 2-REDUCTASE"/>
    <property type="match status" value="1"/>
</dbReference>
<dbReference type="KEGG" id="ble:BleG1_3336"/>
<dbReference type="InterPro" id="IPR036291">
    <property type="entry name" value="NAD(P)-bd_dom_sf"/>
</dbReference>
<evidence type="ECO:0000259" key="6">
    <source>
        <dbReference type="Pfam" id="PF08546"/>
    </source>
</evidence>
<dbReference type="InterPro" id="IPR013332">
    <property type="entry name" value="KPR_N"/>
</dbReference>
<dbReference type="eggNOG" id="COG1893">
    <property type="taxonomic scope" value="Bacteria"/>
</dbReference>
<dbReference type="NCBIfam" id="TIGR00745">
    <property type="entry name" value="apbA_panE"/>
    <property type="match status" value="1"/>
</dbReference>
<dbReference type="STRING" id="1246626.BleG1_3336"/>
<dbReference type="InterPro" id="IPR013752">
    <property type="entry name" value="KPA_reductase"/>
</dbReference>
<evidence type="ECO:0000256" key="4">
    <source>
        <dbReference type="RuleBase" id="RU362068"/>
    </source>
</evidence>
<reference evidence="7 8" key="1">
    <citation type="journal article" date="2014" name="Gene">
        <title>A comparative genomic analysis of the alkalitolerant soil bacterium Bacillus lehensis G1.</title>
        <authorList>
            <person name="Noor Y.M."/>
            <person name="Samsulrizal N.H."/>
            <person name="Jema'on N.A."/>
            <person name="Low K.O."/>
            <person name="Ramli A.N."/>
            <person name="Alias N.I."/>
            <person name="Damis S.I."/>
            <person name="Fuzi S.F."/>
            <person name="Isa M.N."/>
            <person name="Murad A.M."/>
            <person name="Raih M.F."/>
            <person name="Bakar F.D."/>
            <person name="Najimudin N."/>
            <person name="Mahadi N.M."/>
            <person name="Illias R.M."/>
        </authorList>
    </citation>
    <scope>NUCLEOTIDE SEQUENCE [LARGE SCALE GENOMIC DNA]</scope>
    <source>
        <strain evidence="7 8">G1</strain>
    </source>
</reference>
<evidence type="ECO:0000256" key="3">
    <source>
        <dbReference type="ARBA" id="ARBA00023002"/>
    </source>
</evidence>
<dbReference type="FunFam" id="3.40.50.720:FF:000307">
    <property type="entry name" value="2-dehydropantoate 2-reductase"/>
    <property type="match status" value="1"/>
</dbReference>
<accession>A0A060M5Q6</accession>
<dbReference type="PATRIC" id="fig|1246626.3.peg.3313"/>
<dbReference type="GO" id="GO:0015940">
    <property type="term" value="P:pantothenate biosynthetic process"/>
    <property type="evidence" value="ECO:0007669"/>
    <property type="project" value="UniProtKB-UniPathway"/>
</dbReference>
<feature type="domain" description="Ketopantoate reductase C-terminal" evidence="6">
    <location>
        <begin position="177"/>
        <end position="299"/>
    </location>
</feature>
<keyword evidence="2 4" id="KW-0521">NADP</keyword>
<dbReference type="HOGENOM" id="CLU_031468_6_1_9"/>
<dbReference type="InterPro" id="IPR013328">
    <property type="entry name" value="6PGD_dom2"/>
</dbReference>
<dbReference type="SUPFAM" id="SSF51735">
    <property type="entry name" value="NAD(P)-binding Rossmann-fold domains"/>
    <property type="match status" value="1"/>
</dbReference>
<keyword evidence="8" id="KW-1185">Reference proteome</keyword>
<comment type="pathway">
    <text evidence="4">Cofactor biosynthesis; (R)-pantothenate biosynthesis; (R)-pantoate from 3-methyl-2-oxobutanoate: step 2/2.</text>
</comment>
<keyword evidence="4" id="KW-0566">Pantothenate biosynthesis</keyword>
<feature type="domain" description="Ketopantoate reductase N-terminal" evidence="5">
    <location>
        <begin position="3"/>
        <end position="148"/>
    </location>
</feature>
<evidence type="ECO:0000256" key="1">
    <source>
        <dbReference type="ARBA" id="ARBA00007870"/>
    </source>
</evidence>
<dbReference type="PANTHER" id="PTHR21708:SF26">
    <property type="entry name" value="2-DEHYDROPANTOATE 2-REDUCTASE"/>
    <property type="match status" value="1"/>
</dbReference>
<dbReference type="GO" id="GO:0008677">
    <property type="term" value="F:2-dehydropantoate 2-reductase activity"/>
    <property type="evidence" value="ECO:0007669"/>
    <property type="project" value="UniProtKB-EC"/>
</dbReference>
<dbReference type="Gene3D" id="3.40.50.720">
    <property type="entry name" value="NAD(P)-binding Rossmann-like Domain"/>
    <property type="match status" value="1"/>
</dbReference>
<evidence type="ECO:0000313" key="8">
    <source>
        <dbReference type="Proteomes" id="UP000027142"/>
    </source>
</evidence>
<dbReference type="Pfam" id="PF08546">
    <property type="entry name" value="ApbA_C"/>
    <property type="match status" value="1"/>
</dbReference>
<dbReference type="InterPro" id="IPR008927">
    <property type="entry name" value="6-PGluconate_DH-like_C_sf"/>
</dbReference>
<gene>
    <name evidence="7" type="ORF">BleG1_3336</name>
</gene>
<dbReference type="Proteomes" id="UP000027142">
    <property type="component" value="Chromosome"/>
</dbReference>
<dbReference type="InterPro" id="IPR051402">
    <property type="entry name" value="KPR-Related"/>
</dbReference>
<dbReference type="FunFam" id="1.10.1040.10:FF:000017">
    <property type="entry name" value="2-dehydropantoate 2-reductase"/>
    <property type="match status" value="1"/>
</dbReference>